<comment type="subcellular location">
    <subcellularLocation>
        <location evidence="1 15">Cell inner membrane</location>
        <topology evidence="1 15">Peripheral membrane protein</topology>
        <orientation evidence="1 15">Cytoplasmic side</orientation>
    </subcellularLocation>
</comment>
<protein>
    <recommendedName>
        <fullName evidence="13 15">3-deoxy-D-manno-octulosonic acid kinase</fullName>
        <shortName evidence="15">Kdo kinase</shortName>
        <ecNumber evidence="4 15">2.7.1.166</ecNumber>
    </recommendedName>
</protein>
<dbReference type="EMBL" id="MWPV01000003">
    <property type="protein sequence ID" value="OUL57713.1"/>
    <property type="molecule type" value="Genomic_DNA"/>
</dbReference>
<dbReference type="PROSITE" id="PS50011">
    <property type="entry name" value="PROTEIN_KINASE_DOM"/>
    <property type="match status" value="1"/>
</dbReference>
<evidence type="ECO:0000256" key="14">
    <source>
        <dbReference type="ARBA" id="ARBA00034417"/>
    </source>
</evidence>
<evidence type="ECO:0000256" key="4">
    <source>
        <dbReference type="ARBA" id="ARBA00011988"/>
    </source>
</evidence>
<dbReference type="SUPFAM" id="SSF56112">
    <property type="entry name" value="Protein kinase-like (PK-like)"/>
    <property type="match status" value="1"/>
</dbReference>
<keyword evidence="6 15" id="KW-0997">Cell inner membrane</keyword>
<evidence type="ECO:0000256" key="8">
    <source>
        <dbReference type="ARBA" id="ARBA00022741"/>
    </source>
</evidence>
<evidence type="ECO:0000313" key="18">
    <source>
        <dbReference type="Proteomes" id="UP000194841"/>
    </source>
</evidence>
<dbReference type="GO" id="GO:0005524">
    <property type="term" value="F:ATP binding"/>
    <property type="evidence" value="ECO:0007669"/>
    <property type="project" value="UniProtKB-UniRule"/>
</dbReference>
<keyword evidence="12 15" id="KW-0472">Membrane</keyword>
<evidence type="ECO:0000259" key="16">
    <source>
        <dbReference type="PROSITE" id="PS50011"/>
    </source>
</evidence>
<evidence type="ECO:0000256" key="5">
    <source>
        <dbReference type="ARBA" id="ARBA00022475"/>
    </source>
</evidence>
<dbReference type="GO" id="GO:0005886">
    <property type="term" value="C:plasma membrane"/>
    <property type="evidence" value="ECO:0007669"/>
    <property type="project" value="UniProtKB-SubCell"/>
</dbReference>
<dbReference type="UniPathway" id="UPA00958"/>
<evidence type="ECO:0000256" key="3">
    <source>
        <dbReference type="ARBA" id="ARBA00010327"/>
    </source>
</evidence>
<feature type="domain" description="Protein kinase" evidence="16">
    <location>
        <begin position="1"/>
        <end position="241"/>
    </location>
</feature>
<accession>A0A244CQ16</accession>
<evidence type="ECO:0000256" key="15">
    <source>
        <dbReference type="HAMAP-Rule" id="MF_00521"/>
    </source>
</evidence>
<dbReference type="HAMAP" id="MF_00521">
    <property type="entry name" value="KDO_kinase"/>
    <property type="match status" value="1"/>
</dbReference>
<feature type="active site" evidence="15">
    <location>
        <position position="167"/>
    </location>
</feature>
<evidence type="ECO:0000256" key="1">
    <source>
        <dbReference type="ARBA" id="ARBA00004515"/>
    </source>
</evidence>
<dbReference type="GO" id="GO:0009244">
    <property type="term" value="P:lipopolysaccharide core region biosynthetic process"/>
    <property type="evidence" value="ECO:0007669"/>
    <property type="project" value="UniProtKB-UniRule"/>
</dbReference>
<comment type="similarity">
    <text evidence="3 15">Belongs to the protein kinase superfamily. KdkA/RfaP family.</text>
</comment>
<dbReference type="OrthoDB" id="6854449at2"/>
<proteinExistence type="inferred from homology"/>
<evidence type="ECO:0000256" key="9">
    <source>
        <dbReference type="ARBA" id="ARBA00022777"/>
    </source>
</evidence>
<keyword evidence="9 15" id="KW-0418">Kinase</keyword>
<dbReference type="Pfam" id="PF06293">
    <property type="entry name" value="Kdo"/>
    <property type="match status" value="1"/>
</dbReference>
<keyword evidence="8 15" id="KW-0547">Nucleotide-binding</keyword>
<dbReference type="GO" id="GO:0004672">
    <property type="term" value="F:protein kinase activity"/>
    <property type="evidence" value="ECO:0007669"/>
    <property type="project" value="InterPro"/>
</dbReference>
<dbReference type="AlphaFoldDB" id="A0A244CQ16"/>
<evidence type="ECO:0000256" key="13">
    <source>
        <dbReference type="ARBA" id="ARBA00029511"/>
    </source>
</evidence>
<dbReference type="EC" id="2.7.1.166" evidence="4 15"/>
<evidence type="ECO:0000256" key="7">
    <source>
        <dbReference type="ARBA" id="ARBA00022679"/>
    </source>
</evidence>
<evidence type="ECO:0000256" key="2">
    <source>
        <dbReference type="ARBA" id="ARBA00004713"/>
    </source>
</evidence>
<evidence type="ECO:0000256" key="10">
    <source>
        <dbReference type="ARBA" id="ARBA00022840"/>
    </source>
</evidence>
<name>A0A244CQ16_PSEDV</name>
<keyword evidence="11 15" id="KW-0448">Lipopolysaccharide biosynthesis</keyword>
<evidence type="ECO:0000313" key="17">
    <source>
        <dbReference type="EMBL" id="OUL57713.1"/>
    </source>
</evidence>
<comment type="pathway">
    <text evidence="2 15">Bacterial outer membrane biogenesis; LPS core biosynthesis.</text>
</comment>
<evidence type="ECO:0000256" key="6">
    <source>
        <dbReference type="ARBA" id="ARBA00022519"/>
    </source>
</evidence>
<dbReference type="RefSeq" id="WP_086744296.1">
    <property type="nucleotide sequence ID" value="NZ_MWPV01000003.1"/>
</dbReference>
<comment type="function">
    <text evidence="15">Catalyzes the ATP-dependent phosphorylation of the 3-deoxy-D-manno-octulosonic acid (Kdo) residue in Kdo-lipid IV(A) at the 4-OH position.</text>
</comment>
<evidence type="ECO:0000256" key="12">
    <source>
        <dbReference type="ARBA" id="ARBA00023136"/>
    </source>
</evidence>
<keyword evidence="7 15" id="KW-0808">Transferase</keyword>
<dbReference type="InterPro" id="IPR022826">
    <property type="entry name" value="KDO_kinase"/>
</dbReference>
<comment type="caution">
    <text evidence="17">The sequence shown here is derived from an EMBL/GenBank/DDBJ whole genome shotgun (WGS) entry which is preliminary data.</text>
</comment>
<keyword evidence="18" id="KW-1185">Reference proteome</keyword>
<dbReference type="InterPro" id="IPR011009">
    <property type="entry name" value="Kinase-like_dom_sf"/>
</dbReference>
<keyword evidence="5 15" id="KW-1003">Cell membrane</keyword>
<reference evidence="17 18" key="1">
    <citation type="submission" date="2017-02" db="EMBL/GenBank/DDBJ databases">
        <title>Pseudoalteromonas ulvae TC14 Genome.</title>
        <authorList>
            <person name="Molmeret M."/>
        </authorList>
    </citation>
    <scope>NUCLEOTIDE SEQUENCE [LARGE SCALE GENOMIC DNA]</scope>
    <source>
        <strain evidence="17">TC14</strain>
    </source>
</reference>
<organism evidence="17 18">
    <name type="scientific">Pseudoalteromonas ulvae</name>
    <dbReference type="NCBI Taxonomy" id="107327"/>
    <lineage>
        <taxon>Bacteria</taxon>
        <taxon>Pseudomonadati</taxon>
        <taxon>Pseudomonadota</taxon>
        <taxon>Gammaproteobacteria</taxon>
        <taxon>Alteromonadales</taxon>
        <taxon>Pseudoalteromonadaceae</taxon>
        <taxon>Pseudoalteromonas</taxon>
    </lineage>
</organism>
<evidence type="ECO:0000256" key="11">
    <source>
        <dbReference type="ARBA" id="ARBA00022985"/>
    </source>
</evidence>
<sequence length="241" mass="27824">MIQVKKSEQSTLLLTPSSPTDVCENWFSADFWHQQNKVYAQKTGRASTWFFEHHGLKAVIRHYWRGGLVGKIVTDQYFNLGLKKSRVYQEFALLAHLSEQGFNVPKPIAAQFIPSGLIYRGDIITQAIEGAQSVLDILQSRSLTQIEIEQVAHGIAKFHNEGVFHADLNINNILFDHQGEVYLIDFDRGQLKTPAHDWQHANMTRLQRSFNKQQAKHPVFYWQHSDWQTLHSHYLCAIKKA</sequence>
<comment type="catalytic activity">
    <reaction evidence="14 15">
        <text>an alpha-Kdo-(2-&gt;6)-lipid IVA + ATP = a 4-O-phospho-alpha-Kdo-(2-&gt;6)-lipid IVA + ADP + H(+)</text>
        <dbReference type="Rhea" id="RHEA:74271"/>
        <dbReference type="ChEBI" id="CHEBI:15378"/>
        <dbReference type="ChEBI" id="CHEBI:30616"/>
        <dbReference type="ChEBI" id="CHEBI:176428"/>
        <dbReference type="ChEBI" id="CHEBI:193140"/>
        <dbReference type="ChEBI" id="CHEBI:456216"/>
        <dbReference type="EC" id="2.7.1.166"/>
    </reaction>
</comment>
<dbReference type="InterPro" id="IPR000719">
    <property type="entry name" value="Prot_kinase_dom"/>
</dbReference>
<dbReference type="Proteomes" id="UP000194841">
    <property type="component" value="Unassembled WGS sequence"/>
</dbReference>
<dbReference type="Gene3D" id="1.10.510.10">
    <property type="entry name" value="Transferase(Phosphotransferase) domain 1"/>
    <property type="match status" value="1"/>
</dbReference>
<keyword evidence="10 15" id="KW-0067">ATP-binding</keyword>
<gene>
    <name evidence="15" type="primary">kdkA</name>
    <name evidence="17" type="ORF">B1199_11685</name>
</gene>
<dbReference type="NCBIfam" id="NF002475">
    <property type="entry name" value="PRK01723.1"/>
    <property type="match status" value="1"/>
</dbReference>